<evidence type="ECO:0000256" key="1">
    <source>
        <dbReference type="ARBA" id="ARBA00004123"/>
    </source>
</evidence>
<dbReference type="Proteomes" id="UP000192220">
    <property type="component" value="Unplaced"/>
</dbReference>
<dbReference type="GO" id="GO:0016887">
    <property type="term" value="F:ATP hydrolysis activity"/>
    <property type="evidence" value="ECO:0007669"/>
    <property type="project" value="InterPro"/>
</dbReference>
<protein>
    <submittedName>
        <fullName evidence="10">MORC family CW-type zinc finger protein 3 isoform X1</fullName>
    </submittedName>
</protein>
<accession>A0A2I4B263</accession>
<keyword evidence="3" id="KW-0863">Zinc-finger</keyword>
<dbReference type="PROSITE" id="PS51050">
    <property type="entry name" value="ZF_CW"/>
    <property type="match status" value="1"/>
</dbReference>
<feature type="compositionally biased region" description="Basic and acidic residues" evidence="7">
    <location>
        <begin position="829"/>
        <end position="856"/>
    </location>
</feature>
<dbReference type="InterPro" id="IPR045261">
    <property type="entry name" value="MORC_ATPase"/>
</dbReference>
<feature type="compositionally biased region" description="Polar residues" evidence="7">
    <location>
        <begin position="688"/>
        <end position="709"/>
    </location>
</feature>
<feature type="compositionally biased region" description="Basic and acidic residues" evidence="7">
    <location>
        <begin position="579"/>
        <end position="654"/>
    </location>
</feature>
<evidence type="ECO:0000256" key="4">
    <source>
        <dbReference type="ARBA" id="ARBA00022833"/>
    </source>
</evidence>
<keyword evidence="6" id="KW-0539">Nucleus</keyword>
<sequence>MARLSEQGIRLSSMSPSFLNSNSTSHTWPFSAVAELLGERNRSDLTRWSRAPAARLWFWGQKASLGFDNAADPGVSAKQIWIDVVNEADQLCLTFTDNGSGMTPNKLHKMLSFGFTEKGTGKASHQAIGLYGNGFKSGSMRLGRDALIFTKNGGCQTVGMLSQTYLQNIKAQSVIVPIVPFNQQTKSLVVTEDSGASLAAILQHSILTSQEQILTHFDSIPAKKGTKILIWNIRRAKDGKTEIDFDADTTDFRLPEIQTEELRQGLRSSGSPRPEQNVPDMYYSLRAYISILYLKPRTQVILRGRKVLAKLVSKSLTHIEHDVYKPQFSKEKMKVTFGFNPKRKEHFGIMMYHKNRLIKAYEKVGCQLKASGQRVGIGVVGIIECDFLKPAHNKQDFEYTKEYRLTLGALGLKLNDYWKEVTEKRAREREFQALENDDKETEECADTDPLWLQCEECLKWRSVPANHYKVAPESWNCNQNPNSRYRSCSAPEETEESEELLTPSYQKNHKKLELSKRRKQEKSLKVSQVEEHKATRQILPRISSDPLQPSSSSTQTPEPRTLKSQKNTQEERLTDEDTDTRVPPDSHKGTRTNDDDARSATRSDERTSEKDTAGEEKNESGREKTHVELDQRIDNKKRDAPMELEEEQHTDMFSRKRKPESFFTYETKKHWRGSQPDSEKSTEDLHPGTQTNTFKKSNSQVEKSNALQQTSTSHTWTHSPLATQTVVVSPLSRTEGPQGRTLPPEGGDREAKVQKLASLEREVQRLRSLLGLEVPRTTQGTMTAADEFTDTPKEGLEGKTATTTSREVGCQTAMAEQCSTSATEPDAEQENKSRKEKTESQSKMKISESDSCDDGRSPQQNLQDIRNNVVVLLTALLPQLDLAGISMETADVDNILQQIIEVNALKL</sequence>
<dbReference type="Pfam" id="PF17942">
    <property type="entry name" value="Morc6_S5"/>
    <property type="match status" value="1"/>
</dbReference>
<feature type="region of interest" description="Disordered" evidence="7">
    <location>
        <begin position="788"/>
        <end position="860"/>
    </location>
</feature>
<dbReference type="Pfam" id="PF13589">
    <property type="entry name" value="HATPase_c_3"/>
    <property type="match status" value="1"/>
</dbReference>
<feature type="compositionally biased region" description="Basic and acidic residues" evidence="7">
    <location>
        <begin position="746"/>
        <end position="756"/>
    </location>
</feature>
<dbReference type="AlphaFoldDB" id="A0A2I4B263"/>
<reference evidence="10" key="1">
    <citation type="submission" date="2025-08" db="UniProtKB">
        <authorList>
            <consortium name="RefSeq"/>
        </authorList>
    </citation>
    <scope>IDENTIFICATION</scope>
    <source>
        <strain evidence="10">Quisiro</strain>
        <tissue evidence="10">Liver</tissue>
    </source>
</reference>
<dbReference type="GO" id="GO:0005654">
    <property type="term" value="C:nucleoplasm"/>
    <property type="evidence" value="ECO:0007669"/>
    <property type="project" value="TreeGrafter"/>
</dbReference>
<evidence type="ECO:0000256" key="2">
    <source>
        <dbReference type="ARBA" id="ARBA00022723"/>
    </source>
</evidence>
<organism evidence="9 10">
    <name type="scientific">Austrofundulus limnaeus</name>
    <name type="common">Annual killifish</name>
    <dbReference type="NCBI Taxonomy" id="52670"/>
    <lineage>
        <taxon>Eukaryota</taxon>
        <taxon>Metazoa</taxon>
        <taxon>Chordata</taxon>
        <taxon>Craniata</taxon>
        <taxon>Vertebrata</taxon>
        <taxon>Euteleostomi</taxon>
        <taxon>Actinopterygii</taxon>
        <taxon>Neopterygii</taxon>
        <taxon>Teleostei</taxon>
        <taxon>Neoteleostei</taxon>
        <taxon>Acanthomorphata</taxon>
        <taxon>Ovalentaria</taxon>
        <taxon>Atherinomorphae</taxon>
        <taxon>Cyprinodontiformes</taxon>
        <taxon>Rivulidae</taxon>
        <taxon>Austrofundulus</taxon>
    </lineage>
</organism>
<dbReference type="SUPFAM" id="SSF55874">
    <property type="entry name" value="ATPase domain of HSP90 chaperone/DNA topoisomerase II/histidine kinase"/>
    <property type="match status" value="1"/>
</dbReference>
<keyword evidence="5" id="KW-0175">Coiled coil</keyword>
<proteinExistence type="predicted"/>
<name>A0A2I4B263_AUSLI</name>
<feature type="compositionally biased region" description="Basic and acidic residues" evidence="7">
    <location>
        <begin position="511"/>
        <end position="534"/>
    </location>
</feature>
<evidence type="ECO:0000313" key="9">
    <source>
        <dbReference type="Proteomes" id="UP000192220"/>
    </source>
</evidence>
<dbReference type="InterPro" id="IPR036890">
    <property type="entry name" value="HATPase_C_sf"/>
</dbReference>
<evidence type="ECO:0000256" key="7">
    <source>
        <dbReference type="SAM" id="MobiDB-lite"/>
    </source>
</evidence>
<keyword evidence="9" id="KW-1185">Reference proteome</keyword>
<evidence type="ECO:0000259" key="8">
    <source>
        <dbReference type="PROSITE" id="PS51050"/>
    </source>
</evidence>
<comment type="subcellular location">
    <subcellularLocation>
        <location evidence="1">Nucleus</location>
    </subcellularLocation>
</comment>
<dbReference type="FunCoup" id="A0A2I4B263">
    <property type="interactions" value="1"/>
</dbReference>
<dbReference type="InterPro" id="IPR041006">
    <property type="entry name" value="Morc_S5"/>
</dbReference>
<feature type="compositionally biased region" description="Low complexity" evidence="7">
    <location>
        <begin position="543"/>
        <end position="559"/>
    </location>
</feature>
<dbReference type="OrthoDB" id="757982at2759"/>
<keyword evidence="2" id="KW-0479">Metal-binding</keyword>
<dbReference type="Pfam" id="PF07496">
    <property type="entry name" value="zf-CW"/>
    <property type="match status" value="1"/>
</dbReference>
<dbReference type="InParanoid" id="A0A2I4B263"/>
<dbReference type="PANTHER" id="PTHR23336:SF22">
    <property type="entry name" value="MORC FAMILY CW-TYPE ZINC FINGER PROTEIN 4"/>
    <property type="match status" value="1"/>
</dbReference>
<dbReference type="RefSeq" id="XP_013861813.1">
    <property type="nucleotide sequence ID" value="XM_014006359.1"/>
</dbReference>
<gene>
    <name evidence="10" type="primary">zgc:152774</name>
</gene>
<evidence type="ECO:0000256" key="5">
    <source>
        <dbReference type="ARBA" id="ARBA00023054"/>
    </source>
</evidence>
<dbReference type="InterPro" id="IPR011124">
    <property type="entry name" value="Znf_CW"/>
</dbReference>
<evidence type="ECO:0000313" key="10">
    <source>
        <dbReference type="RefSeq" id="XP_013861813.1"/>
    </source>
</evidence>
<dbReference type="PANTHER" id="PTHR23336">
    <property type="entry name" value="ZINC FINGER CW-TYPE COILED-COIL DOMAIN PROTEIN 3"/>
    <property type="match status" value="1"/>
</dbReference>
<dbReference type="Gene3D" id="3.30.565.10">
    <property type="entry name" value="Histidine kinase-like ATPase, C-terminal domain"/>
    <property type="match status" value="1"/>
</dbReference>
<feature type="compositionally biased region" description="Basic and acidic residues" evidence="7">
    <location>
        <begin position="677"/>
        <end position="686"/>
    </location>
</feature>
<feature type="region of interest" description="Disordered" evidence="7">
    <location>
        <begin position="480"/>
        <end position="756"/>
    </location>
</feature>
<dbReference type="GO" id="GO:0008270">
    <property type="term" value="F:zinc ion binding"/>
    <property type="evidence" value="ECO:0007669"/>
    <property type="project" value="UniProtKB-KW"/>
</dbReference>
<feature type="domain" description="CW-type" evidence="8">
    <location>
        <begin position="445"/>
        <end position="496"/>
    </location>
</feature>
<dbReference type="KEGG" id="alim:106516151"/>
<evidence type="ECO:0000256" key="3">
    <source>
        <dbReference type="ARBA" id="ARBA00022771"/>
    </source>
</evidence>
<feature type="compositionally biased region" description="Low complexity" evidence="7">
    <location>
        <begin position="710"/>
        <end position="719"/>
    </location>
</feature>
<evidence type="ECO:0000256" key="6">
    <source>
        <dbReference type="ARBA" id="ARBA00023242"/>
    </source>
</evidence>
<keyword evidence="4" id="KW-0862">Zinc</keyword>
<dbReference type="Gene3D" id="3.30.40.100">
    <property type="match status" value="1"/>
</dbReference>